<dbReference type="InterPro" id="IPR038286">
    <property type="entry name" value="IPK_sf"/>
</dbReference>
<proteinExistence type="inferred from homology"/>
<dbReference type="AlphaFoldDB" id="A0A6P8Z2V0"/>
<gene>
    <name evidence="10 11 12" type="primary">LOC117646859</name>
</gene>
<evidence type="ECO:0000256" key="3">
    <source>
        <dbReference type="ARBA" id="ARBA00022741"/>
    </source>
</evidence>
<organism evidence="12">
    <name type="scientific">Thrips palmi</name>
    <name type="common">Melon thrips</name>
    <dbReference type="NCBI Taxonomy" id="161013"/>
    <lineage>
        <taxon>Eukaryota</taxon>
        <taxon>Metazoa</taxon>
        <taxon>Ecdysozoa</taxon>
        <taxon>Arthropoda</taxon>
        <taxon>Hexapoda</taxon>
        <taxon>Insecta</taxon>
        <taxon>Pterygota</taxon>
        <taxon>Neoptera</taxon>
        <taxon>Paraneoptera</taxon>
        <taxon>Thysanoptera</taxon>
        <taxon>Terebrantia</taxon>
        <taxon>Thripoidea</taxon>
        <taxon>Thripidae</taxon>
        <taxon>Thrips</taxon>
    </lineage>
</organism>
<dbReference type="KEGG" id="tpal:117646859"/>
<dbReference type="Gene3D" id="3.30.470.160">
    <property type="entry name" value="Inositol polyphosphate kinase"/>
    <property type="match status" value="1"/>
</dbReference>
<dbReference type="RefSeq" id="XP_034244031.1">
    <property type="nucleotide sequence ID" value="XM_034388140.1"/>
</dbReference>
<keyword evidence="2 8" id="KW-0808">Transferase</keyword>
<evidence type="ECO:0000256" key="6">
    <source>
        <dbReference type="ARBA" id="ARBA00036164"/>
    </source>
</evidence>
<accession>A0A6P8Z2V0</accession>
<dbReference type="GO" id="GO:0008440">
    <property type="term" value="F:inositol-1,4,5-trisphosphate 3-kinase activity"/>
    <property type="evidence" value="ECO:0007669"/>
    <property type="project" value="TreeGrafter"/>
</dbReference>
<keyword evidence="9" id="KW-1185">Reference proteome</keyword>
<dbReference type="GO" id="GO:0005634">
    <property type="term" value="C:nucleus"/>
    <property type="evidence" value="ECO:0007669"/>
    <property type="project" value="TreeGrafter"/>
</dbReference>
<evidence type="ECO:0000313" key="12">
    <source>
        <dbReference type="RefSeq" id="XP_034244031.1"/>
    </source>
</evidence>
<comment type="similarity">
    <text evidence="1 8">Belongs to the inositol phosphokinase (IPK) family.</text>
</comment>
<dbReference type="GO" id="GO:0032958">
    <property type="term" value="P:inositol phosphate biosynthetic process"/>
    <property type="evidence" value="ECO:0007669"/>
    <property type="project" value="InterPro"/>
</dbReference>
<evidence type="ECO:0000256" key="8">
    <source>
        <dbReference type="RuleBase" id="RU363090"/>
    </source>
</evidence>
<dbReference type="CTD" id="33236"/>
<evidence type="ECO:0000256" key="7">
    <source>
        <dbReference type="ARBA" id="ARBA00036525"/>
    </source>
</evidence>
<keyword evidence="3" id="KW-0547">Nucleotide-binding</keyword>
<dbReference type="SUPFAM" id="SSF56104">
    <property type="entry name" value="SAICAR synthase-like"/>
    <property type="match status" value="1"/>
</dbReference>
<name>A0A6P8Z2V0_THRPL</name>
<dbReference type="GO" id="GO:0005737">
    <property type="term" value="C:cytoplasm"/>
    <property type="evidence" value="ECO:0007669"/>
    <property type="project" value="TreeGrafter"/>
</dbReference>
<protein>
    <recommendedName>
        <fullName evidence="8">Kinase</fullName>
        <ecNumber evidence="8">2.7.-.-</ecNumber>
    </recommendedName>
</protein>
<evidence type="ECO:0000256" key="5">
    <source>
        <dbReference type="ARBA" id="ARBA00022840"/>
    </source>
</evidence>
<dbReference type="EC" id="2.7.-.-" evidence="8"/>
<dbReference type="Pfam" id="PF03770">
    <property type="entry name" value="IPK"/>
    <property type="match status" value="1"/>
</dbReference>
<evidence type="ECO:0000313" key="11">
    <source>
        <dbReference type="RefSeq" id="XP_034244030.1"/>
    </source>
</evidence>
<dbReference type="GeneID" id="117646859"/>
<dbReference type="RefSeq" id="XP_034244030.1">
    <property type="nucleotide sequence ID" value="XM_034388139.1"/>
</dbReference>
<keyword evidence="4 8" id="KW-0418">Kinase</keyword>
<sequence length="279" mass="31619">MASSKRVILAEDVKLLMSQVAGHTHDKEKSTPGMLKHKDGNILKPLLKPVQAKTEIEFYEGIATSPHAALLSFVPKYYGIGSITLQSFRGEVLILEDVSANFQKPCIMDIKIGRQTWDPYAPPSKRESEEKKYMECKRDLGFCIPGFQVYEPESWQLTKFDKKYGKSLNQKTIRNAFSTFLNLDKKENAACIIEEFISQLKRIFNIISQQISLHLYSSSILLMYDCAQLGSNIEPAVWAHVRMIDFAHTFTGDSHDKGPDKNYLHGLENLIQVLSGLKS</sequence>
<comment type="catalytic activity">
    <reaction evidence="6">
        <text>1D-myo-inositol 1,4,5-trisphosphate + 2 ATP = 1D-myo-inositol 1,3,4,5,6-pentakisphosphate + 2 ADP + 2 H(+)</text>
        <dbReference type="Rhea" id="RHEA:32359"/>
        <dbReference type="ChEBI" id="CHEBI:15378"/>
        <dbReference type="ChEBI" id="CHEBI:30616"/>
        <dbReference type="ChEBI" id="CHEBI:57733"/>
        <dbReference type="ChEBI" id="CHEBI:203600"/>
        <dbReference type="ChEBI" id="CHEBI:456216"/>
        <dbReference type="EC" id="2.7.1.151"/>
    </reaction>
</comment>
<dbReference type="PANTHER" id="PTHR12400">
    <property type="entry name" value="INOSITOL POLYPHOSPHATE KINASE"/>
    <property type="match status" value="1"/>
</dbReference>
<comment type="catalytic activity">
    <reaction evidence="7">
        <text>1D-myo-inositol 1,3,4,6-tetrakisphosphate + ATP = 1D-myo-inositol 1,3,4,5,6-pentakisphosphate + ADP + H(+)</text>
        <dbReference type="Rhea" id="RHEA:12717"/>
        <dbReference type="ChEBI" id="CHEBI:15378"/>
        <dbReference type="ChEBI" id="CHEBI:30616"/>
        <dbReference type="ChEBI" id="CHEBI:57660"/>
        <dbReference type="ChEBI" id="CHEBI:57733"/>
        <dbReference type="ChEBI" id="CHEBI:456216"/>
        <dbReference type="EC" id="2.7.1.140"/>
    </reaction>
</comment>
<evidence type="ECO:0000256" key="1">
    <source>
        <dbReference type="ARBA" id="ARBA00007374"/>
    </source>
</evidence>
<evidence type="ECO:0000256" key="4">
    <source>
        <dbReference type="ARBA" id="ARBA00022777"/>
    </source>
</evidence>
<dbReference type="OrthoDB" id="5958943at2759"/>
<dbReference type="InterPro" id="IPR005522">
    <property type="entry name" value="IPK"/>
</dbReference>
<keyword evidence="5" id="KW-0067">ATP-binding</keyword>
<evidence type="ECO:0000256" key="2">
    <source>
        <dbReference type="ARBA" id="ARBA00022679"/>
    </source>
</evidence>
<dbReference type="RefSeq" id="XP_034244029.1">
    <property type="nucleotide sequence ID" value="XM_034388138.1"/>
</dbReference>
<evidence type="ECO:0000313" key="10">
    <source>
        <dbReference type="RefSeq" id="XP_034244029.1"/>
    </source>
</evidence>
<evidence type="ECO:0000313" key="9">
    <source>
        <dbReference type="Proteomes" id="UP000515158"/>
    </source>
</evidence>
<dbReference type="Proteomes" id="UP000515158">
    <property type="component" value="Unplaced"/>
</dbReference>
<reference evidence="10 11" key="1">
    <citation type="submission" date="2025-04" db="UniProtKB">
        <authorList>
            <consortium name="RefSeq"/>
        </authorList>
    </citation>
    <scope>IDENTIFICATION</scope>
    <source>
        <tissue evidence="10 11">Total insect</tissue>
    </source>
</reference>
<dbReference type="GO" id="GO:0051765">
    <property type="term" value="F:inositol tetrakisphosphate kinase activity"/>
    <property type="evidence" value="ECO:0007669"/>
    <property type="project" value="TreeGrafter"/>
</dbReference>
<dbReference type="GO" id="GO:0005524">
    <property type="term" value="F:ATP binding"/>
    <property type="evidence" value="ECO:0007669"/>
    <property type="project" value="UniProtKB-KW"/>
</dbReference>
<dbReference type="PANTHER" id="PTHR12400:SF51">
    <property type="entry name" value="INOSITOL POLYPHOSPHATE MULTIKINASE"/>
    <property type="match status" value="1"/>
</dbReference>